<reference evidence="8" key="1">
    <citation type="journal article" date="2019" name="Mol. Phylogenet. Evol.">
        <title>Morphological evolution and classification of the red algal order Ceramiales inferred using plastid phylogenomics.</title>
        <authorList>
            <person name="Diaz-Tapia P."/>
            <person name="Pasella M.M."/>
            <person name="Verbruggen H."/>
            <person name="Maggs C.A."/>
        </authorList>
    </citation>
    <scope>NUCLEOTIDE SEQUENCE</scope>
    <source>
        <strain evidence="8">PD2949_4</strain>
    </source>
</reference>
<keyword evidence="7" id="KW-0066">ATP synthesis</keyword>
<evidence type="ECO:0000256" key="7">
    <source>
        <dbReference type="ARBA" id="ARBA00023310"/>
    </source>
</evidence>
<dbReference type="EMBL" id="MK814730">
    <property type="protein sequence ID" value="QCI08371.1"/>
    <property type="molecule type" value="Genomic_DNA"/>
</dbReference>
<keyword evidence="5" id="KW-0406">Ion transport</keyword>
<organism evidence="8">
    <name type="scientific">Ptilothamnion sphaericum</name>
    <dbReference type="NCBI Taxonomy" id="1498216"/>
    <lineage>
        <taxon>Eukaryota</taxon>
        <taxon>Rhodophyta</taxon>
        <taxon>Florideophyceae</taxon>
        <taxon>Rhodymeniophycidae</taxon>
        <taxon>Ceramiales</taxon>
        <taxon>Wrangeliaceae</taxon>
        <taxon>Ptilothamnion</taxon>
    </lineage>
</organism>
<geneLocation type="plastid" evidence="8"/>
<sequence>MNSQSIMSKVATPYAEALLELAKEYNLFPKTAEDLSTVSTTLSNSLDLQNILSNPVINILVKKNILEQLFKNQINDFVLNFLLVLVDRRRISLLSTIIDKYLELVYRIESIVVIYLFTAIAFNEIQQDALTEKIKNMTNSKKVKLVMSIDPSLIGGFVVKIGSKVIDTSLAGKLKQMSVYLNQV</sequence>
<comment type="similarity">
    <text evidence="2">Belongs to the ATPase delta chain family.</text>
</comment>
<evidence type="ECO:0000313" key="8">
    <source>
        <dbReference type="EMBL" id="QCI08371.1"/>
    </source>
</evidence>
<evidence type="ECO:0000256" key="6">
    <source>
        <dbReference type="ARBA" id="ARBA00023136"/>
    </source>
</evidence>
<accession>A0A4D6X012</accession>
<dbReference type="InterPro" id="IPR020781">
    <property type="entry name" value="ATPase_OSCP/d_CS"/>
</dbReference>
<keyword evidence="3" id="KW-0813">Transport</keyword>
<dbReference type="InterPro" id="IPR026015">
    <property type="entry name" value="ATP_synth_OSCP/delta_N_sf"/>
</dbReference>
<dbReference type="GO" id="GO:0046933">
    <property type="term" value="F:proton-transporting ATP synthase activity, rotational mechanism"/>
    <property type="evidence" value="ECO:0007669"/>
    <property type="project" value="InterPro"/>
</dbReference>
<dbReference type="NCBIfam" id="TIGR01145">
    <property type="entry name" value="ATP_synt_delta"/>
    <property type="match status" value="1"/>
</dbReference>
<evidence type="ECO:0000256" key="2">
    <source>
        <dbReference type="ARBA" id="ARBA00007046"/>
    </source>
</evidence>
<name>A0A4D6X012_9FLOR</name>
<dbReference type="PROSITE" id="PS00389">
    <property type="entry name" value="ATPASE_DELTA"/>
    <property type="match status" value="1"/>
</dbReference>
<proteinExistence type="inferred from homology"/>
<evidence type="ECO:0000256" key="1">
    <source>
        <dbReference type="ARBA" id="ARBA00004370"/>
    </source>
</evidence>
<keyword evidence="8" id="KW-0934">Plastid</keyword>
<evidence type="ECO:0000256" key="3">
    <source>
        <dbReference type="ARBA" id="ARBA00022448"/>
    </source>
</evidence>
<evidence type="ECO:0000256" key="4">
    <source>
        <dbReference type="ARBA" id="ARBA00022781"/>
    </source>
</evidence>
<keyword evidence="6" id="KW-0472">Membrane</keyword>
<gene>
    <name evidence="8" type="primary">atpD</name>
</gene>
<dbReference type="SUPFAM" id="SSF47928">
    <property type="entry name" value="N-terminal domain of the delta subunit of the F1F0-ATP synthase"/>
    <property type="match status" value="1"/>
</dbReference>
<dbReference type="InterPro" id="IPR000711">
    <property type="entry name" value="ATPase_OSCP/dsu"/>
</dbReference>
<dbReference type="Pfam" id="PF00213">
    <property type="entry name" value="OSCP"/>
    <property type="match status" value="1"/>
</dbReference>
<dbReference type="HAMAP" id="MF_01416">
    <property type="entry name" value="ATP_synth_delta_bact"/>
    <property type="match status" value="1"/>
</dbReference>
<dbReference type="AlphaFoldDB" id="A0A4D6X012"/>
<reference evidence="8" key="2">
    <citation type="submission" date="2019-04" db="EMBL/GenBank/DDBJ databases">
        <authorList>
            <person name="Pasella M."/>
        </authorList>
    </citation>
    <scope>NUCLEOTIDE SEQUENCE</scope>
    <source>
        <strain evidence="8">PD2949_4</strain>
    </source>
</reference>
<dbReference type="Gene3D" id="1.10.520.20">
    <property type="entry name" value="N-terminal domain of the delta subunit of the F1F0-ATP synthase"/>
    <property type="match status" value="1"/>
</dbReference>
<keyword evidence="4" id="KW-0375">Hydrogen ion transport</keyword>
<protein>
    <submittedName>
        <fullName evidence="8">ATP synthase CF1 subunit delta</fullName>
    </submittedName>
</protein>
<evidence type="ECO:0000256" key="5">
    <source>
        <dbReference type="ARBA" id="ARBA00023065"/>
    </source>
</evidence>
<comment type="subcellular location">
    <subcellularLocation>
        <location evidence="1">Membrane</location>
    </subcellularLocation>
</comment>
<dbReference type="PRINTS" id="PR00125">
    <property type="entry name" value="ATPASEDELTA"/>
</dbReference>
<dbReference type="GO" id="GO:0016020">
    <property type="term" value="C:membrane"/>
    <property type="evidence" value="ECO:0007669"/>
    <property type="project" value="UniProtKB-SubCell"/>
</dbReference>
<dbReference type="PANTHER" id="PTHR11910">
    <property type="entry name" value="ATP SYNTHASE DELTA CHAIN"/>
    <property type="match status" value="1"/>
</dbReference>